<dbReference type="GO" id="GO:0005886">
    <property type="term" value="C:plasma membrane"/>
    <property type="evidence" value="ECO:0007669"/>
    <property type="project" value="TreeGrafter"/>
</dbReference>
<keyword evidence="3 6" id="KW-0812">Transmembrane</keyword>
<feature type="transmembrane region" description="Helical" evidence="6">
    <location>
        <begin position="123"/>
        <end position="141"/>
    </location>
</feature>
<feature type="transmembrane region" description="Helical" evidence="6">
    <location>
        <begin position="148"/>
        <end position="166"/>
    </location>
</feature>
<dbReference type="GO" id="GO:0034755">
    <property type="term" value="P:iron ion transmembrane transport"/>
    <property type="evidence" value="ECO:0007669"/>
    <property type="project" value="TreeGrafter"/>
</dbReference>
<dbReference type="GO" id="GO:0005384">
    <property type="term" value="F:manganese ion transmembrane transporter activity"/>
    <property type="evidence" value="ECO:0007669"/>
    <property type="project" value="TreeGrafter"/>
</dbReference>
<keyword evidence="2" id="KW-0813">Transport</keyword>
<evidence type="ECO:0008006" key="8">
    <source>
        <dbReference type="Google" id="ProtNLM"/>
    </source>
</evidence>
<feature type="transmembrane region" description="Helical" evidence="6">
    <location>
        <begin position="186"/>
        <end position="205"/>
    </location>
</feature>
<evidence type="ECO:0000256" key="4">
    <source>
        <dbReference type="ARBA" id="ARBA00022989"/>
    </source>
</evidence>
<feature type="transmembrane region" description="Helical" evidence="6">
    <location>
        <begin position="275"/>
        <end position="296"/>
    </location>
</feature>
<name>A0A0F9SI71_9ZZZZ</name>
<dbReference type="NCBIfam" id="NF037982">
    <property type="entry name" value="Nramp_1"/>
    <property type="match status" value="1"/>
</dbReference>
<dbReference type="PANTHER" id="PTHR11706:SF33">
    <property type="entry name" value="NATURAL RESISTANCE-ASSOCIATED MACROPHAGE PROTEIN 2"/>
    <property type="match status" value="1"/>
</dbReference>
<accession>A0A0F9SI71</accession>
<feature type="transmembrane region" description="Helical" evidence="6">
    <location>
        <begin position="317"/>
        <end position="336"/>
    </location>
</feature>
<feature type="transmembrane region" description="Helical" evidence="6">
    <location>
        <begin position="226"/>
        <end position="249"/>
    </location>
</feature>
<comment type="subcellular location">
    <subcellularLocation>
        <location evidence="1">Membrane</location>
        <topology evidence="1">Multi-pass membrane protein</topology>
    </subcellularLocation>
</comment>
<evidence type="ECO:0000256" key="1">
    <source>
        <dbReference type="ARBA" id="ARBA00004141"/>
    </source>
</evidence>
<dbReference type="AlphaFoldDB" id="A0A0F9SI71"/>
<dbReference type="PROSITE" id="PS51257">
    <property type="entry name" value="PROKAR_LIPOPROTEIN"/>
    <property type="match status" value="1"/>
</dbReference>
<dbReference type="EMBL" id="LAZR01002515">
    <property type="protein sequence ID" value="KKN29033.1"/>
    <property type="molecule type" value="Genomic_DNA"/>
</dbReference>
<feature type="transmembrane region" description="Helical" evidence="6">
    <location>
        <begin position="38"/>
        <end position="63"/>
    </location>
</feature>
<dbReference type="Pfam" id="PF01566">
    <property type="entry name" value="Nramp"/>
    <property type="match status" value="1"/>
</dbReference>
<evidence type="ECO:0000313" key="7">
    <source>
        <dbReference type="EMBL" id="KKN29033.1"/>
    </source>
</evidence>
<keyword evidence="4 6" id="KW-1133">Transmembrane helix</keyword>
<evidence type="ECO:0000256" key="3">
    <source>
        <dbReference type="ARBA" id="ARBA00022692"/>
    </source>
</evidence>
<evidence type="ECO:0000256" key="6">
    <source>
        <dbReference type="SAM" id="Phobius"/>
    </source>
</evidence>
<organism evidence="7">
    <name type="scientific">marine sediment metagenome</name>
    <dbReference type="NCBI Taxonomy" id="412755"/>
    <lineage>
        <taxon>unclassified sequences</taxon>
        <taxon>metagenomes</taxon>
        <taxon>ecological metagenomes</taxon>
    </lineage>
</organism>
<dbReference type="PRINTS" id="PR00447">
    <property type="entry name" value="NATRESASSCMP"/>
</dbReference>
<comment type="caution">
    <text evidence="7">The sequence shown here is derived from an EMBL/GenBank/DDBJ whole genome shotgun (WGS) entry which is preliminary data.</text>
</comment>
<reference evidence="7" key="1">
    <citation type="journal article" date="2015" name="Nature">
        <title>Complex archaea that bridge the gap between prokaryotes and eukaryotes.</title>
        <authorList>
            <person name="Spang A."/>
            <person name="Saw J.H."/>
            <person name="Jorgensen S.L."/>
            <person name="Zaremba-Niedzwiedzka K."/>
            <person name="Martijn J."/>
            <person name="Lind A.E."/>
            <person name="van Eijk R."/>
            <person name="Schleper C."/>
            <person name="Guy L."/>
            <person name="Ettema T.J."/>
        </authorList>
    </citation>
    <scope>NUCLEOTIDE SEQUENCE</scope>
</reference>
<feature type="transmembrane region" description="Helical" evidence="6">
    <location>
        <begin position="387"/>
        <end position="405"/>
    </location>
</feature>
<proteinExistence type="predicted"/>
<evidence type="ECO:0000256" key="2">
    <source>
        <dbReference type="ARBA" id="ARBA00022448"/>
    </source>
</evidence>
<feature type="transmembrane region" description="Helical" evidence="6">
    <location>
        <begin position="342"/>
        <end position="366"/>
    </location>
</feature>
<evidence type="ECO:0000256" key="5">
    <source>
        <dbReference type="ARBA" id="ARBA00023136"/>
    </source>
</evidence>
<protein>
    <recommendedName>
        <fullName evidence="8">Manganese transporter</fullName>
    </recommendedName>
</protein>
<sequence length="406" mass="43434">MAGKNKRSSFGPGFLVAAAFIGPGTVASCSMAGAQFGYALIFALIFATVTTIILQQMTGRLSLGSKHDLGQALREFPQSRLTKGIFATLTLSSITFGCAAYQAGNIIGGSLGLEMVTSVSQKYWVGIISLIAIFILSRGKYKLVEKFLIFLVFLMSISFLTTLVIIKPNFLLILKGTIPSFPKNSLYLVLALVGTTVVPYNLFLHSSAVKEKWKSIAHLKEVKKDLLLSITLGGIISASIVITSAVAFYGKGVSLESGIQLGQQLKPLLGSFTNFLFGLGFFAAGMSSALTAPYAAAFASSGVLGWKGGHNSKGFKGIWLGVIVAGLIIAYLRAAFNINPLSIIIFAQVANGFILPVASIFLLFVLNNRQKMGKLVNNIKQNILGSLIILIVSFLGLWNIIKLFLK</sequence>
<dbReference type="InterPro" id="IPR001046">
    <property type="entry name" value="NRAMP_fam"/>
</dbReference>
<keyword evidence="5 6" id="KW-0472">Membrane</keyword>
<gene>
    <name evidence="7" type="ORF">LCGC14_0848160</name>
</gene>
<dbReference type="PANTHER" id="PTHR11706">
    <property type="entry name" value="SOLUTE CARRIER PROTEIN FAMILY 11 MEMBER"/>
    <property type="match status" value="1"/>
</dbReference>
<dbReference type="GO" id="GO:0015086">
    <property type="term" value="F:cadmium ion transmembrane transporter activity"/>
    <property type="evidence" value="ECO:0007669"/>
    <property type="project" value="TreeGrafter"/>
</dbReference>